<dbReference type="Gene3D" id="2.170.16.10">
    <property type="entry name" value="Hedgehog/Intein (Hint) domain"/>
    <property type="match status" value="1"/>
</dbReference>
<name>A0A6C0J1E0_9ZZZZ</name>
<keyword evidence="1" id="KW-0068">Autocatalytic cleavage</keyword>
<proteinExistence type="predicted"/>
<dbReference type="AlphaFoldDB" id="A0A6C0J1E0"/>
<dbReference type="InterPro" id="IPR006141">
    <property type="entry name" value="Intein_N"/>
</dbReference>
<keyword evidence="2" id="KW-0651">Protein splicing</keyword>
<dbReference type="PROSITE" id="PS50818">
    <property type="entry name" value="INTEIN_C_TER"/>
    <property type="match status" value="1"/>
</dbReference>
<feature type="domain" description="Hint" evidence="3">
    <location>
        <begin position="26"/>
        <end position="118"/>
    </location>
</feature>
<dbReference type="EMBL" id="MN740305">
    <property type="protein sequence ID" value="QHT99142.1"/>
    <property type="molecule type" value="Genomic_DNA"/>
</dbReference>
<dbReference type="InterPro" id="IPR036844">
    <property type="entry name" value="Hint_dom_sf"/>
</dbReference>
<evidence type="ECO:0000259" key="3">
    <source>
        <dbReference type="SMART" id="SM00306"/>
    </source>
</evidence>
<dbReference type="SMART" id="SM00306">
    <property type="entry name" value="HintN"/>
    <property type="match status" value="1"/>
</dbReference>
<dbReference type="Gene3D" id="3.10.28.10">
    <property type="entry name" value="Homing endonucleases"/>
    <property type="match status" value="1"/>
</dbReference>
<protein>
    <recommendedName>
        <fullName evidence="3">Hint domain-containing protein</fullName>
    </recommendedName>
</protein>
<evidence type="ECO:0000256" key="1">
    <source>
        <dbReference type="ARBA" id="ARBA00022813"/>
    </source>
</evidence>
<dbReference type="SUPFAM" id="SSF55608">
    <property type="entry name" value="Homing endonucleases"/>
    <property type="match status" value="1"/>
</dbReference>
<dbReference type="InterPro" id="IPR030934">
    <property type="entry name" value="Intein_C"/>
</dbReference>
<organism evidence="4">
    <name type="scientific">viral metagenome</name>
    <dbReference type="NCBI Taxonomy" id="1070528"/>
    <lineage>
        <taxon>unclassified sequences</taxon>
        <taxon>metagenomes</taxon>
        <taxon>organismal metagenomes</taxon>
    </lineage>
</organism>
<dbReference type="GO" id="GO:0016539">
    <property type="term" value="P:intein-mediated protein splicing"/>
    <property type="evidence" value="ECO:0007669"/>
    <property type="project" value="InterPro"/>
</dbReference>
<evidence type="ECO:0000256" key="2">
    <source>
        <dbReference type="ARBA" id="ARBA00023000"/>
    </source>
</evidence>
<reference evidence="4" key="1">
    <citation type="journal article" date="2020" name="Nature">
        <title>Giant virus diversity and host interactions through global metagenomics.</title>
        <authorList>
            <person name="Schulz F."/>
            <person name="Roux S."/>
            <person name="Paez-Espino D."/>
            <person name="Jungbluth S."/>
            <person name="Walsh D.A."/>
            <person name="Denef V.J."/>
            <person name="McMahon K.D."/>
            <person name="Konstantinidis K.T."/>
            <person name="Eloe-Fadrosh E.A."/>
            <person name="Kyrpides N.C."/>
            <person name="Woyke T."/>
        </authorList>
    </citation>
    <scope>NUCLEOTIDE SEQUENCE</scope>
    <source>
        <strain evidence="4">GVMAG-M-3300025695-21</strain>
    </source>
</reference>
<dbReference type="CDD" id="cd00081">
    <property type="entry name" value="Hint"/>
    <property type="match status" value="1"/>
</dbReference>
<evidence type="ECO:0000313" key="4">
    <source>
        <dbReference type="EMBL" id="QHT99142.1"/>
    </source>
</evidence>
<dbReference type="SUPFAM" id="SSF51294">
    <property type="entry name" value="Hedgehog/intein (Hint) domain"/>
    <property type="match status" value="1"/>
</dbReference>
<dbReference type="InterPro" id="IPR027434">
    <property type="entry name" value="Homing_endonucl"/>
</dbReference>
<sequence>MSFITKNYDISSSYTNNNINIQKNTKKCLPADSLIHTKKGLKKISDINVDDMVLTSSGYRKINSIFAQGKQKLSTIYTECGEFKCTSNHCMAVLDSITGYKWIETQNLKDGDMLLTTRKSIDGTTTYLPINEFDLSKSDKSEIELTADIAWFIGLFNESGNYNTDNISKNTIVCDLTSFNITLYGNETIDSIKNIVKIFDNNAKFSVNQLYDENIYTIVCVSDHLSHYFNKNFKNNEIPSFIKEGRIDIRIAYIAGVIDGNINNYDNGFVITRSNKKRVNELQALCYSCGLETTNIIINNNHNAKYNNMSNILKITTYFTAIVLNNIRQLHMNINIDDIYPGNISYPVDMVKYFIKDEYKENSDNQEYNKYMIDLFNKLNIDNIERVNINDFDKHVLTLNYCPVIITKVVSDNYSVEDTYDIEIEDNEFYCNGYLTYNSSSML</sequence>
<accession>A0A6C0J1E0</accession>
<dbReference type="InterPro" id="IPR003587">
    <property type="entry name" value="Hint_dom_N"/>
</dbReference>
<dbReference type="PROSITE" id="PS50817">
    <property type="entry name" value="INTEIN_N_TER"/>
    <property type="match status" value="1"/>
</dbReference>